<evidence type="ECO:0000313" key="3">
    <source>
        <dbReference type="Proteomes" id="UP001066276"/>
    </source>
</evidence>
<dbReference type="Gene3D" id="3.30.70.1820">
    <property type="entry name" value="L1 transposable element, RRM domain"/>
    <property type="match status" value="1"/>
</dbReference>
<proteinExistence type="predicted"/>
<dbReference type="InterPro" id="IPR004244">
    <property type="entry name" value="Transposase_22"/>
</dbReference>
<sequence>MRGGGLCRAPWFEPPVTRSNLQRSGWQTGPTPNCEAAALSEFPEPAGRGRKHGAKTDQSPILDTPRDPINQSCAMGDASQGATMDGILQEISAVGHRLKGMDSMMTSLTEDTRSMRLDIAGFQSRVSTLEQQVTTVEMQAMLASDRDQELLYLRSRVIDLEDRSRRDNVRFLCFPEEIEGADVQSFLKDTLPQLTGLTFDPPLEFQRAHRLGPEHREGTNHPRPIIACFLRHT</sequence>
<reference evidence="2" key="1">
    <citation type="journal article" date="2022" name="bioRxiv">
        <title>Sequencing and chromosome-scale assembly of the giantPleurodeles waltlgenome.</title>
        <authorList>
            <person name="Brown T."/>
            <person name="Elewa A."/>
            <person name="Iarovenko S."/>
            <person name="Subramanian E."/>
            <person name="Araus A.J."/>
            <person name="Petzold A."/>
            <person name="Susuki M."/>
            <person name="Suzuki K.-i.T."/>
            <person name="Hayashi T."/>
            <person name="Toyoda A."/>
            <person name="Oliveira C."/>
            <person name="Osipova E."/>
            <person name="Leigh N.D."/>
            <person name="Simon A."/>
            <person name="Yun M.H."/>
        </authorList>
    </citation>
    <scope>NUCLEOTIDE SEQUENCE</scope>
    <source>
        <strain evidence="2">20211129_DDA</strain>
        <tissue evidence="2">Liver</tissue>
    </source>
</reference>
<dbReference type="AlphaFoldDB" id="A0AAV7TYR5"/>
<dbReference type="Gene3D" id="1.20.5.340">
    <property type="match status" value="1"/>
</dbReference>
<feature type="compositionally biased region" description="Polar residues" evidence="1">
    <location>
        <begin position="17"/>
        <end position="31"/>
    </location>
</feature>
<evidence type="ECO:0000256" key="1">
    <source>
        <dbReference type="SAM" id="MobiDB-lite"/>
    </source>
</evidence>
<accession>A0AAV7TYR5</accession>
<evidence type="ECO:0000313" key="2">
    <source>
        <dbReference type="EMBL" id="KAJ1180758.1"/>
    </source>
</evidence>
<organism evidence="2 3">
    <name type="scientific">Pleurodeles waltl</name>
    <name type="common">Iberian ribbed newt</name>
    <dbReference type="NCBI Taxonomy" id="8319"/>
    <lineage>
        <taxon>Eukaryota</taxon>
        <taxon>Metazoa</taxon>
        <taxon>Chordata</taxon>
        <taxon>Craniata</taxon>
        <taxon>Vertebrata</taxon>
        <taxon>Euteleostomi</taxon>
        <taxon>Amphibia</taxon>
        <taxon>Batrachia</taxon>
        <taxon>Caudata</taxon>
        <taxon>Salamandroidea</taxon>
        <taxon>Salamandridae</taxon>
        <taxon>Pleurodelinae</taxon>
        <taxon>Pleurodeles</taxon>
    </lineage>
</organism>
<comment type="caution">
    <text evidence="2">The sequence shown here is derived from an EMBL/GenBank/DDBJ whole genome shotgun (WGS) entry which is preliminary data.</text>
</comment>
<dbReference type="EMBL" id="JANPWB010000006">
    <property type="protein sequence ID" value="KAJ1180758.1"/>
    <property type="molecule type" value="Genomic_DNA"/>
</dbReference>
<gene>
    <name evidence="2" type="ORF">NDU88_005975</name>
</gene>
<keyword evidence="3" id="KW-1185">Reference proteome</keyword>
<protein>
    <submittedName>
        <fullName evidence="2">Uncharacterized protein</fullName>
    </submittedName>
</protein>
<feature type="region of interest" description="Disordered" evidence="1">
    <location>
        <begin position="1"/>
        <end position="67"/>
    </location>
</feature>
<name>A0AAV7TYR5_PLEWA</name>
<dbReference type="Proteomes" id="UP001066276">
    <property type="component" value="Chromosome 3_2"/>
</dbReference>
<dbReference type="PANTHER" id="PTHR11505">
    <property type="entry name" value="L1 TRANSPOSABLE ELEMENT-RELATED"/>
    <property type="match status" value="1"/>
</dbReference>